<proteinExistence type="predicted"/>
<feature type="transmembrane region" description="Helical" evidence="1">
    <location>
        <begin position="154"/>
        <end position="173"/>
    </location>
</feature>
<accession>C5C3Y3</accession>
<keyword evidence="1" id="KW-1133">Transmembrane helix</keyword>
<evidence type="ECO:0000313" key="2">
    <source>
        <dbReference type="EMBL" id="ACQ79896.1"/>
    </source>
</evidence>
<dbReference type="AlphaFoldDB" id="C5C3Y3"/>
<feature type="transmembrane region" description="Helical" evidence="1">
    <location>
        <begin position="179"/>
        <end position="200"/>
    </location>
</feature>
<organism evidence="2 3">
    <name type="scientific">Beutenbergia cavernae (strain ATCC BAA-8 / DSM 12333 / CCUG 43141 / JCM 11478 / NBRC 16432 / NCIMB 13614 / HKI 0122)</name>
    <dbReference type="NCBI Taxonomy" id="471853"/>
    <lineage>
        <taxon>Bacteria</taxon>
        <taxon>Bacillati</taxon>
        <taxon>Actinomycetota</taxon>
        <taxon>Actinomycetes</taxon>
        <taxon>Micrococcales</taxon>
        <taxon>Beutenbergiaceae</taxon>
        <taxon>Beutenbergia</taxon>
    </lineage>
</organism>
<dbReference type="Proteomes" id="UP000007962">
    <property type="component" value="Chromosome"/>
</dbReference>
<name>C5C3Y3_BEUC1</name>
<sequence>MEPEDILEIVRSMERLIAQARQYVIEAMDDFSESGGVMVDVAVDIVGSPLAAALEQLDQLVRDLIATLERIIIALGNPRDLERISAAWSADVGGRAMGLVEDIEPSLLEQDRTWTGEASEAYRAVVTIQLRALDDVVDPLVTGIQAALDEAVTAIWTFRAGVVLALLAVIASLPAAVAILPLVATVATGAVAVAGAMWLLSIDLADARSTLVSTGDLMRSDWPRAAG</sequence>
<protein>
    <submittedName>
        <fullName evidence="2">Uncharacterized protein</fullName>
    </submittedName>
</protein>
<keyword evidence="1" id="KW-0472">Membrane</keyword>
<reference evidence="2 3" key="1">
    <citation type="journal article" date="2009" name="Stand. Genomic Sci.">
        <title>Complete genome sequence of Beutenbergia cavernae type strain (HKI 0122).</title>
        <authorList>
            <person name="Land M."/>
            <person name="Pukall R."/>
            <person name="Abt B."/>
            <person name="Goker M."/>
            <person name="Rohde M."/>
            <person name="Glavina Del Rio T."/>
            <person name="Tice H."/>
            <person name="Copeland A."/>
            <person name="Cheng J.F."/>
            <person name="Lucas S."/>
            <person name="Chen F."/>
            <person name="Nolan M."/>
            <person name="Bruce D."/>
            <person name="Goodwin L."/>
            <person name="Pitluck S."/>
            <person name="Ivanova N."/>
            <person name="Mavromatis K."/>
            <person name="Ovchinnikova G."/>
            <person name="Pati A."/>
            <person name="Chen A."/>
            <person name="Palaniappan K."/>
            <person name="Hauser L."/>
            <person name="Chang Y.J."/>
            <person name="Jefferies C.C."/>
            <person name="Saunders E."/>
            <person name="Brettin T."/>
            <person name="Detter J.C."/>
            <person name="Han C."/>
            <person name="Chain P."/>
            <person name="Bristow J."/>
            <person name="Eisen J.A."/>
            <person name="Markowitz V."/>
            <person name="Hugenholtz P."/>
            <person name="Kyrpides N.C."/>
            <person name="Klenk H.P."/>
            <person name="Lapidus A."/>
        </authorList>
    </citation>
    <scope>NUCLEOTIDE SEQUENCE [LARGE SCALE GENOMIC DNA]</scope>
    <source>
        <strain evidence="3">ATCC BAA-8 / DSM 12333 / NBRC 16432</strain>
    </source>
</reference>
<dbReference type="EMBL" id="CP001618">
    <property type="protein sequence ID" value="ACQ79896.1"/>
    <property type="molecule type" value="Genomic_DNA"/>
</dbReference>
<keyword evidence="1" id="KW-0812">Transmembrane</keyword>
<evidence type="ECO:0000256" key="1">
    <source>
        <dbReference type="SAM" id="Phobius"/>
    </source>
</evidence>
<evidence type="ECO:0000313" key="3">
    <source>
        <dbReference type="Proteomes" id="UP000007962"/>
    </source>
</evidence>
<dbReference type="STRING" id="471853.Bcav_1640"/>
<dbReference type="KEGG" id="bcv:Bcav_1640"/>
<keyword evidence="3" id="KW-1185">Reference proteome</keyword>
<dbReference type="HOGENOM" id="CLU_1259402_0_0_11"/>
<gene>
    <name evidence="2" type="ordered locus">Bcav_1640</name>
</gene>